<evidence type="ECO:0000313" key="2">
    <source>
        <dbReference type="EMBL" id="RJG38612.1"/>
    </source>
</evidence>
<dbReference type="AlphaFoldDB" id="A0A418Y9Z2"/>
<keyword evidence="3" id="KW-1185">Reference proteome</keyword>
<dbReference type="InterPro" id="IPR035571">
    <property type="entry name" value="UPF0234-like_C"/>
</dbReference>
<comment type="caution">
    <text evidence="2">The sequence shown here is derived from an EMBL/GenBank/DDBJ whole genome shotgun (WGS) entry which is preliminary data.</text>
</comment>
<dbReference type="Pfam" id="PF04175">
    <property type="entry name" value="DUF406"/>
    <property type="match status" value="1"/>
</dbReference>
<evidence type="ECO:0000313" key="3">
    <source>
        <dbReference type="Proteomes" id="UP000283255"/>
    </source>
</evidence>
<dbReference type="InterPro" id="IPR005272">
    <property type="entry name" value="DUF406"/>
</dbReference>
<dbReference type="Proteomes" id="UP000283255">
    <property type="component" value="Unassembled WGS sequence"/>
</dbReference>
<dbReference type="PANTHER" id="PTHR38769:SF1">
    <property type="entry name" value="UPF0381 PROTEIN YFCZ-RELATED"/>
    <property type="match status" value="1"/>
</dbReference>
<accession>A0A418Y9Z2</accession>
<reference evidence="2 3" key="1">
    <citation type="submission" date="2018-09" db="EMBL/GenBank/DDBJ databases">
        <authorList>
            <person name="Wang F."/>
        </authorList>
    </citation>
    <scope>NUCLEOTIDE SEQUENCE [LARGE SCALE GENOMIC DNA]</scope>
    <source>
        <strain evidence="2 3">PLHSC7-2</strain>
    </source>
</reference>
<reference evidence="2 3" key="2">
    <citation type="submission" date="2019-01" db="EMBL/GenBank/DDBJ databases">
        <title>Motilimonas pumilus sp. nov., isolated from the gut of sea cucumber (Apostichopus japonicus).</title>
        <authorList>
            <person name="Wang F.-Q."/>
            <person name="Ren L.-H."/>
            <person name="Lin Y.-W."/>
            <person name="Sun G.-H."/>
            <person name="Du Z.-J."/>
            <person name="Zhao J.-X."/>
            <person name="Liu X.-J."/>
            <person name="Liu L.-J."/>
        </authorList>
    </citation>
    <scope>NUCLEOTIDE SEQUENCE [LARGE SCALE GENOMIC DNA]</scope>
    <source>
        <strain evidence="2 3">PLHSC7-2</strain>
    </source>
</reference>
<dbReference type="OrthoDB" id="5588209at2"/>
<dbReference type="EMBL" id="QZCH01000039">
    <property type="protein sequence ID" value="RJG38612.1"/>
    <property type="molecule type" value="Genomic_DNA"/>
</dbReference>
<comment type="similarity">
    <text evidence="1">Belongs to the UPF0381 family.</text>
</comment>
<name>A0A418Y9Z2_9GAMM</name>
<proteinExistence type="inferred from homology"/>
<protein>
    <submittedName>
        <fullName evidence="2">DUF406 family protein</fullName>
    </submittedName>
</protein>
<dbReference type="GO" id="GO:0005829">
    <property type="term" value="C:cytosol"/>
    <property type="evidence" value="ECO:0007669"/>
    <property type="project" value="TreeGrafter"/>
</dbReference>
<evidence type="ECO:0000256" key="1">
    <source>
        <dbReference type="ARBA" id="ARBA00006201"/>
    </source>
</evidence>
<dbReference type="Gene3D" id="3.30.70.860">
    <property type="match status" value="1"/>
</dbReference>
<organism evidence="2 3">
    <name type="scientific">Motilimonas pumila</name>
    <dbReference type="NCBI Taxonomy" id="2303987"/>
    <lineage>
        <taxon>Bacteria</taxon>
        <taxon>Pseudomonadati</taxon>
        <taxon>Pseudomonadota</taxon>
        <taxon>Gammaproteobacteria</taxon>
        <taxon>Alteromonadales</taxon>
        <taxon>Alteromonadales genera incertae sedis</taxon>
        <taxon>Motilimonas</taxon>
    </lineage>
</organism>
<gene>
    <name evidence="2" type="ORF">D1Z90_18835</name>
</gene>
<dbReference type="RefSeq" id="WP_119912348.1">
    <property type="nucleotide sequence ID" value="NZ_QZCH01000039.1"/>
</dbReference>
<dbReference type="PANTHER" id="PTHR38769">
    <property type="entry name" value="UPF0381 PROTEIN YFCZ-RELATED"/>
    <property type="match status" value="1"/>
</dbReference>
<sequence length="96" mass="10400">MSNEINNDDVCDACGVMVELGSVIHEDDCVLTLPISAPDESQAKQLAQSYVAKAKAKFADCEVSEKTEPQGDGILLTLSLTFSCTAERLIFEMSLR</sequence>